<name>A0ABU8WQ01_9BURK</name>
<reference evidence="2 3" key="1">
    <citation type="submission" date="2024-03" db="EMBL/GenBank/DDBJ databases">
        <title>Novel species of the genus Variovorax.</title>
        <authorList>
            <person name="Liu Q."/>
            <person name="Xin Y.-H."/>
        </authorList>
    </citation>
    <scope>NUCLEOTIDE SEQUENCE [LARGE SCALE GENOMIC DNA]</scope>
    <source>
        <strain evidence="2 3">KACC 18900</strain>
    </source>
</reference>
<keyword evidence="1" id="KW-0732">Signal</keyword>
<proteinExistence type="predicted"/>
<dbReference type="Proteomes" id="UP001385892">
    <property type="component" value="Unassembled WGS sequence"/>
</dbReference>
<feature type="signal peptide" evidence="1">
    <location>
        <begin position="1"/>
        <end position="16"/>
    </location>
</feature>
<keyword evidence="3" id="KW-1185">Reference proteome</keyword>
<sequence>MALLGAMVLAVPIAQAGPWTSVGSAGVIDDDAFVFAGASPGVRAVLNGPTLSLSPAVAPQQPVRVRYNVVDVFDRGGFAGPIRLAANFVDNGANAQIVLYLFEQSMASTASRLLLSLNSNAYTPSTGPQVQSVSAGCNFRLDFTRNAYWIEAVLIRTASTGAPALNQLRVIDEVLC</sequence>
<organism evidence="2 3">
    <name type="scientific">Variovorax rhizosphaerae</name>
    <dbReference type="NCBI Taxonomy" id="1836200"/>
    <lineage>
        <taxon>Bacteria</taxon>
        <taxon>Pseudomonadati</taxon>
        <taxon>Pseudomonadota</taxon>
        <taxon>Betaproteobacteria</taxon>
        <taxon>Burkholderiales</taxon>
        <taxon>Comamonadaceae</taxon>
        <taxon>Variovorax</taxon>
    </lineage>
</organism>
<accession>A0ABU8WQ01</accession>
<gene>
    <name evidence="2" type="ORF">WKW82_23100</name>
</gene>
<protein>
    <submittedName>
        <fullName evidence="2">Uncharacterized protein</fullName>
    </submittedName>
</protein>
<evidence type="ECO:0000313" key="2">
    <source>
        <dbReference type="EMBL" id="MEJ8849556.1"/>
    </source>
</evidence>
<dbReference type="RefSeq" id="WP_340344688.1">
    <property type="nucleotide sequence ID" value="NZ_JBBKZT010000011.1"/>
</dbReference>
<feature type="chain" id="PRO_5045767670" evidence="1">
    <location>
        <begin position="17"/>
        <end position="176"/>
    </location>
</feature>
<comment type="caution">
    <text evidence="2">The sequence shown here is derived from an EMBL/GenBank/DDBJ whole genome shotgun (WGS) entry which is preliminary data.</text>
</comment>
<evidence type="ECO:0000313" key="3">
    <source>
        <dbReference type="Proteomes" id="UP001385892"/>
    </source>
</evidence>
<evidence type="ECO:0000256" key="1">
    <source>
        <dbReference type="SAM" id="SignalP"/>
    </source>
</evidence>
<dbReference type="EMBL" id="JBBKZT010000011">
    <property type="protein sequence ID" value="MEJ8849556.1"/>
    <property type="molecule type" value="Genomic_DNA"/>
</dbReference>